<name>A0ABW7CDW6_9CYAN</name>
<feature type="domain" description="SLH" evidence="1">
    <location>
        <begin position="790"/>
        <end position="848"/>
    </location>
</feature>
<reference evidence="3" key="1">
    <citation type="journal article" date="2024" name="Algal Res.">
        <title>Biochemical, toxicological and genomic investigation of a high-biomass producing Limnothrix strain isolated from Italian shallow drinking water reservoir.</title>
        <authorList>
            <person name="Simonazzi M."/>
            <person name="Shishido T.K."/>
            <person name="Delbaje E."/>
            <person name="Wahlsten M."/>
            <person name="Fewer D.P."/>
            <person name="Sivonen K."/>
            <person name="Pezzolesi L."/>
            <person name="Pistocchi R."/>
        </authorList>
    </citation>
    <scope>NUCLEOTIDE SEQUENCE [LARGE SCALE GENOMIC DNA]</scope>
    <source>
        <strain evidence="3">LRLZ20PSL1</strain>
    </source>
</reference>
<accession>A0ABW7CDW6</accession>
<dbReference type="PANTHER" id="PTHR43308">
    <property type="entry name" value="OUTER MEMBRANE PROTEIN ALPHA-RELATED"/>
    <property type="match status" value="1"/>
</dbReference>
<feature type="domain" description="SLH" evidence="1">
    <location>
        <begin position="592"/>
        <end position="651"/>
    </location>
</feature>
<evidence type="ECO:0000259" key="1">
    <source>
        <dbReference type="PROSITE" id="PS51272"/>
    </source>
</evidence>
<feature type="domain" description="SLH" evidence="1">
    <location>
        <begin position="653"/>
        <end position="715"/>
    </location>
</feature>
<dbReference type="InterPro" id="IPR001119">
    <property type="entry name" value="SLH_dom"/>
</dbReference>
<dbReference type="Proteomes" id="UP001604335">
    <property type="component" value="Unassembled WGS sequence"/>
</dbReference>
<dbReference type="InterPro" id="IPR036188">
    <property type="entry name" value="FAD/NAD-bd_sf"/>
</dbReference>
<feature type="domain" description="SLH" evidence="1">
    <location>
        <begin position="528"/>
        <end position="591"/>
    </location>
</feature>
<dbReference type="PANTHER" id="PTHR43308:SF5">
    <property type="entry name" value="S-LAYER PROTEIN _ PEPTIDOGLYCAN ENDO-BETA-N-ACETYLGLUCOSAMINIDASE"/>
    <property type="match status" value="1"/>
</dbReference>
<dbReference type="Pfam" id="PF12831">
    <property type="entry name" value="FAD_oxidored"/>
    <property type="match status" value="1"/>
</dbReference>
<feature type="domain" description="SLH" evidence="1">
    <location>
        <begin position="849"/>
        <end position="913"/>
    </location>
</feature>
<organism evidence="2 3">
    <name type="scientific">Limnothrix redekei LRLZ20PSL1</name>
    <dbReference type="NCBI Taxonomy" id="3112953"/>
    <lineage>
        <taxon>Bacteria</taxon>
        <taxon>Bacillati</taxon>
        <taxon>Cyanobacteriota</taxon>
        <taxon>Cyanophyceae</taxon>
        <taxon>Pseudanabaenales</taxon>
        <taxon>Pseudanabaenaceae</taxon>
        <taxon>Limnothrix</taxon>
    </lineage>
</organism>
<dbReference type="PROSITE" id="PS51272">
    <property type="entry name" value="SLH"/>
    <property type="match status" value="6"/>
</dbReference>
<feature type="domain" description="SLH" evidence="1">
    <location>
        <begin position="726"/>
        <end position="789"/>
    </location>
</feature>
<keyword evidence="3" id="KW-1185">Reference proteome</keyword>
<dbReference type="SUPFAM" id="SSF51905">
    <property type="entry name" value="FAD/NAD(P)-binding domain"/>
    <property type="match status" value="1"/>
</dbReference>
<protein>
    <submittedName>
        <fullName evidence="2">S-layer homology domain-containing protein</fullName>
    </submittedName>
</protein>
<evidence type="ECO:0000313" key="3">
    <source>
        <dbReference type="Proteomes" id="UP001604335"/>
    </source>
</evidence>
<evidence type="ECO:0000313" key="2">
    <source>
        <dbReference type="EMBL" id="MFG3819038.1"/>
    </source>
</evidence>
<dbReference type="InterPro" id="IPR051465">
    <property type="entry name" value="Cell_Envelope_Struct_Comp"/>
</dbReference>
<proteinExistence type="predicted"/>
<dbReference type="RefSeq" id="WP_393014712.1">
    <property type="nucleotide sequence ID" value="NZ_JAZAQF010000086.1"/>
</dbReference>
<sequence length="925" mass="101360">MTRDYDLIGYGDEVPGVLALVAAAREYRARSGGQPLKTLLLTAGDTSYGVGGHLIRGQLCYLDRTHLSPKLREQYGMGLYGDPASLYQEFLQRSGVVEVGLDWRKGDRALREMLLEAGVDIVDQAKISRVQKTGDRLLSITTDDGDTFQAKQFIDSTVNAGLLQRARGLTVRGFGTLGLPDSALPVSLIFETQGLTVDFLRRAEAGWIQRFCNPKDAEAQKYLSIAAGGDPKRVQWFISRMQDSAGRPMTMVVGPDYIDVRCHVLSVLYHAYRGTAWNLEQTKFILDSPNIAVLPGGRMSWNALLCFVTANEAEALAQNAGLPTARMQQEVEHVSRWLKSFGQQIAVTPAHELYIRYAGSMVDPIHPFSGAQMLAGGLPTREALGTFCYKFDVRGGIPGLGKKALAKNHKSLQFLAEPVPVFNYGIRHAISKSVPNVAVVSPASGYFGIAPAAGRIVELNAGVGQGLGIAAAIAIQGGRNLADVTNVEVNQILKTRGQLPTIYGIGQALSQKFADFEKDMFPDPLPIPRPDPIDDVSEHWAKDFIQILRDRKVMGGYEDGSFRPNNTISRAEFSAVLGRAFDLPLRRAERAFVDVPTNHWAHGAVQKAWRMGFLTGYQGDRFLPNAEIRRGDAMTALVNGLGLPAGDLKLLGLYQDRATIPPYATGAIATATERRMVVNYPQKRQIRAQDPLTRGELATLIHQALAARGTVPPLNSEHIVQPIDPSTLPLFADLEGHWTRHFVEAFAIEGWISGYKDGTFRPNDPMTRAQFAVLVTAAIKPLARRPVKAFRDVPRGHWADRAIEQAYAAEFLSGMGADQFQPDSPLKRLQVAVALVSGLRWADEAVTVLNSLSDRAAIPAWAQPKVATALRRRLLVNYPDPQRFDPDRTATRAEVVVMLYQALVASGRLKPLNSDMISQPAPLPT</sequence>
<comment type="caution">
    <text evidence="2">The sequence shown here is derived from an EMBL/GenBank/DDBJ whole genome shotgun (WGS) entry which is preliminary data.</text>
</comment>
<dbReference type="EMBL" id="JAZAQF010000086">
    <property type="protein sequence ID" value="MFG3819038.1"/>
    <property type="molecule type" value="Genomic_DNA"/>
</dbReference>
<gene>
    <name evidence="2" type="ORF">VPK24_15455</name>
</gene>
<dbReference type="Pfam" id="PF00395">
    <property type="entry name" value="SLH"/>
    <property type="match status" value="6"/>
</dbReference>